<evidence type="ECO:0000256" key="2">
    <source>
        <dbReference type="ARBA" id="ARBA00023134"/>
    </source>
</evidence>
<evidence type="ECO:0000256" key="3">
    <source>
        <dbReference type="SAM" id="MobiDB-lite"/>
    </source>
</evidence>
<dbReference type="Pfam" id="PF00350">
    <property type="entry name" value="Dynamin_N"/>
    <property type="match status" value="1"/>
</dbReference>
<proteinExistence type="predicted"/>
<reference evidence="6 7" key="1">
    <citation type="journal article" date="2024" name="Commun. Biol.">
        <title>Comparative genomic analysis of thermophilic fungi reveals convergent evolutionary adaptations and gene losses.</title>
        <authorList>
            <person name="Steindorff A.S."/>
            <person name="Aguilar-Pontes M.V."/>
            <person name="Robinson A.J."/>
            <person name="Andreopoulos B."/>
            <person name="LaButti K."/>
            <person name="Kuo A."/>
            <person name="Mondo S."/>
            <person name="Riley R."/>
            <person name="Otillar R."/>
            <person name="Haridas S."/>
            <person name="Lipzen A."/>
            <person name="Grimwood J."/>
            <person name="Schmutz J."/>
            <person name="Clum A."/>
            <person name="Reid I.D."/>
            <person name="Moisan M.C."/>
            <person name="Butler G."/>
            <person name="Nguyen T.T.M."/>
            <person name="Dewar K."/>
            <person name="Conant G."/>
            <person name="Drula E."/>
            <person name="Henrissat B."/>
            <person name="Hansel C."/>
            <person name="Singer S."/>
            <person name="Hutchinson M.I."/>
            <person name="de Vries R.P."/>
            <person name="Natvig D.O."/>
            <person name="Powell A.J."/>
            <person name="Tsang A."/>
            <person name="Grigoriev I.V."/>
        </authorList>
    </citation>
    <scope>NUCLEOTIDE SEQUENCE [LARGE SCALE GENOMIC DNA]</scope>
    <source>
        <strain evidence="6 7">CBS 620.91</strain>
    </source>
</reference>
<dbReference type="SUPFAM" id="SSF52540">
    <property type="entry name" value="P-loop containing nucleoside triphosphate hydrolases"/>
    <property type="match status" value="1"/>
</dbReference>
<evidence type="ECO:0000256" key="1">
    <source>
        <dbReference type="ARBA" id="ARBA00022741"/>
    </source>
</evidence>
<dbReference type="CDD" id="cd08771">
    <property type="entry name" value="DLP_1"/>
    <property type="match status" value="1"/>
</dbReference>
<dbReference type="InterPro" id="IPR001401">
    <property type="entry name" value="Dynamin_GTPase"/>
</dbReference>
<dbReference type="InterPro" id="IPR000375">
    <property type="entry name" value="Dynamin_stalk"/>
</dbReference>
<evidence type="ECO:0000313" key="7">
    <source>
        <dbReference type="Proteomes" id="UP001583172"/>
    </source>
</evidence>
<dbReference type="Proteomes" id="UP001583172">
    <property type="component" value="Unassembled WGS sequence"/>
</dbReference>
<dbReference type="EMBL" id="JAZGSY010000010">
    <property type="protein sequence ID" value="KAL1843731.1"/>
    <property type="molecule type" value="Genomic_DNA"/>
</dbReference>
<evidence type="ECO:0000259" key="4">
    <source>
        <dbReference type="PROSITE" id="PS51388"/>
    </source>
</evidence>
<name>A0ABR3VQC1_HUMIN</name>
<dbReference type="PROSITE" id="PS51718">
    <property type="entry name" value="G_DYNAMIN_2"/>
    <property type="match status" value="1"/>
</dbReference>
<sequence>MADTEHRIRDNHLVSASLLEKIDRLREKNVGQHIPLPQLVVVGDQSSGKSSLLESLTGIPFPRDVELCTRYATQITQQRDKVPSVTVSITAGPKASDAHKSWVEGYHTDPLSPEDFRARFPQILREVNSRMGIRMGGGSDSGYASDEGRSAEDRVGRRVFSDDVLKIEIRGPSVDYLTVIDVPGIFRTPTEGVTTMEDMSLVRSMVTRYIKDKRTIILAVLPCNIDISNQEILTLAAKYDTTGERTLGILTKPDLVTEPSGQAAVCNIVLGRRKQLTLGYYIVRSRGADQDDDGFARREELFNEAPWNTLPKERVGVRALKERLAELLSDITRSAFPEIRNEIDEELRQAQRLFDELGPSRKDDHEQRKYLSGIAGRFQAMVRQALEAQYSGNNAFDGYKLRLVTRVVSLADDFDQLFRDKGLVRRFEVLDPDAELEGEPPVRTNVMVENMRTIDMTKEFEDLKGIICSGYDASDPQDGIMRWIAELHMGYRGMDLGNSSNSVWASAWTEQSRKWPGMSREFVSQIILAIHGFIREALDHVCADRRVRDQLWSSLRSELLERYRAAMGAAEQLVAAERDGKPYTLDHRFNESRQRARAERMARRLKQFVMHGRREDDETALVSIAQVRNVTVNKSNLEDVVETLHDDLHAYYDIARRRFVDNLVNQVVNYHLLFGPPEVTPLGVFSQDWVINLKPHQLDAIAGEKPSTRDTRQALERKIADLTAAREILH</sequence>
<dbReference type="InterPro" id="IPR027417">
    <property type="entry name" value="P-loop_NTPase"/>
</dbReference>
<accession>A0ABR3VQC1</accession>
<dbReference type="PANTHER" id="PTHR11566:SF215">
    <property type="entry name" value="DYNAMIN GTPASE"/>
    <property type="match status" value="1"/>
</dbReference>
<dbReference type="PRINTS" id="PR00195">
    <property type="entry name" value="DYNAMIN"/>
</dbReference>
<feature type="domain" description="Dynamin-type G" evidence="5">
    <location>
        <begin position="33"/>
        <end position="337"/>
    </location>
</feature>
<dbReference type="SMART" id="SM00053">
    <property type="entry name" value="DYNc"/>
    <property type="match status" value="1"/>
</dbReference>
<organism evidence="6 7">
    <name type="scientific">Humicola insolens</name>
    <name type="common">Soft-rot fungus</name>
    <dbReference type="NCBI Taxonomy" id="85995"/>
    <lineage>
        <taxon>Eukaryota</taxon>
        <taxon>Fungi</taxon>
        <taxon>Dikarya</taxon>
        <taxon>Ascomycota</taxon>
        <taxon>Pezizomycotina</taxon>
        <taxon>Sordariomycetes</taxon>
        <taxon>Sordariomycetidae</taxon>
        <taxon>Sordariales</taxon>
        <taxon>Chaetomiaceae</taxon>
        <taxon>Mycothermus</taxon>
    </lineage>
</organism>
<protein>
    <submittedName>
        <fullName evidence="6">Uncharacterized protein</fullName>
    </submittedName>
</protein>
<dbReference type="InterPro" id="IPR045063">
    <property type="entry name" value="Dynamin_N"/>
</dbReference>
<feature type="domain" description="GED" evidence="4">
    <location>
        <begin position="641"/>
        <end position="730"/>
    </location>
</feature>
<dbReference type="InterPro" id="IPR020850">
    <property type="entry name" value="GED_dom"/>
</dbReference>
<evidence type="ECO:0000259" key="5">
    <source>
        <dbReference type="PROSITE" id="PS51718"/>
    </source>
</evidence>
<feature type="region of interest" description="Disordered" evidence="3">
    <location>
        <begin position="135"/>
        <end position="154"/>
    </location>
</feature>
<dbReference type="InterPro" id="IPR022812">
    <property type="entry name" value="Dynamin"/>
</dbReference>
<dbReference type="Gene3D" id="3.40.50.300">
    <property type="entry name" value="P-loop containing nucleotide triphosphate hydrolases"/>
    <property type="match status" value="1"/>
</dbReference>
<dbReference type="PROSITE" id="PS51388">
    <property type="entry name" value="GED"/>
    <property type="match status" value="1"/>
</dbReference>
<keyword evidence="1" id="KW-0547">Nucleotide-binding</keyword>
<keyword evidence="7" id="KW-1185">Reference proteome</keyword>
<comment type="caution">
    <text evidence="6">The sequence shown here is derived from an EMBL/GenBank/DDBJ whole genome shotgun (WGS) entry which is preliminary data.</text>
</comment>
<keyword evidence="2" id="KW-0342">GTP-binding</keyword>
<dbReference type="InterPro" id="IPR030381">
    <property type="entry name" value="G_DYNAMIN_dom"/>
</dbReference>
<dbReference type="Pfam" id="PF01031">
    <property type="entry name" value="Dynamin_M"/>
    <property type="match status" value="1"/>
</dbReference>
<evidence type="ECO:0000313" key="6">
    <source>
        <dbReference type="EMBL" id="KAL1843731.1"/>
    </source>
</evidence>
<gene>
    <name evidence="6" type="ORF">VTJ49DRAFT_112</name>
</gene>
<dbReference type="PANTHER" id="PTHR11566">
    <property type="entry name" value="DYNAMIN"/>
    <property type="match status" value="1"/>
</dbReference>